<accession>A0AAN9ZGZ4</accession>
<evidence type="ECO:0000256" key="1">
    <source>
        <dbReference type="SAM" id="MobiDB-lite"/>
    </source>
</evidence>
<feature type="compositionally biased region" description="Polar residues" evidence="1">
    <location>
        <begin position="94"/>
        <end position="103"/>
    </location>
</feature>
<feature type="region of interest" description="Disordered" evidence="1">
    <location>
        <begin position="72"/>
        <end position="103"/>
    </location>
</feature>
<dbReference type="AlphaFoldDB" id="A0AAN9ZGZ4"/>
<dbReference type="Proteomes" id="UP001378592">
    <property type="component" value="Unassembled WGS sequence"/>
</dbReference>
<gene>
    <name evidence="2" type="ORF">R5R35_000370</name>
</gene>
<keyword evidence="3" id="KW-1185">Reference proteome</keyword>
<organism evidence="2 3">
    <name type="scientific">Gryllus longicercus</name>
    <dbReference type="NCBI Taxonomy" id="2509291"/>
    <lineage>
        <taxon>Eukaryota</taxon>
        <taxon>Metazoa</taxon>
        <taxon>Ecdysozoa</taxon>
        <taxon>Arthropoda</taxon>
        <taxon>Hexapoda</taxon>
        <taxon>Insecta</taxon>
        <taxon>Pterygota</taxon>
        <taxon>Neoptera</taxon>
        <taxon>Polyneoptera</taxon>
        <taxon>Orthoptera</taxon>
        <taxon>Ensifera</taxon>
        <taxon>Gryllidea</taxon>
        <taxon>Grylloidea</taxon>
        <taxon>Gryllidae</taxon>
        <taxon>Gryllinae</taxon>
        <taxon>Gryllus</taxon>
    </lineage>
</organism>
<evidence type="ECO:0000313" key="3">
    <source>
        <dbReference type="Proteomes" id="UP001378592"/>
    </source>
</evidence>
<sequence>MVLNWRWPGRRSVRGERKRLLAGWERGSVEMDNAAFQHVREHISALEGEGRDTDLLFLRALMDSPVVRSLVKVSRARDPQPPGTQLPGTRLTARPSTNCQALD</sequence>
<comment type="caution">
    <text evidence="2">The sequence shown here is derived from an EMBL/GenBank/DDBJ whole genome shotgun (WGS) entry which is preliminary data.</text>
</comment>
<name>A0AAN9ZGZ4_9ORTH</name>
<proteinExistence type="predicted"/>
<evidence type="ECO:0000313" key="2">
    <source>
        <dbReference type="EMBL" id="KAK7873090.1"/>
    </source>
</evidence>
<reference evidence="2 3" key="1">
    <citation type="submission" date="2024-03" db="EMBL/GenBank/DDBJ databases">
        <title>The genome assembly and annotation of the cricket Gryllus longicercus Weissman &amp; Gray.</title>
        <authorList>
            <person name="Szrajer S."/>
            <person name="Gray D."/>
            <person name="Ylla G."/>
        </authorList>
    </citation>
    <scope>NUCLEOTIDE SEQUENCE [LARGE SCALE GENOMIC DNA]</scope>
    <source>
        <strain evidence="2">DAG 2021-001</strain>
        <tissue evidence="2">Whole body minus gut</tissue>
    </source>
</reference>
<protein>
    <submittedName>
        <fullName evidence="2">Uncharacterized protein</fullName>
    </submittedName>
</protein>
<dbReference type="EMBL" id="JAZDUA010000017">
    <property type="protein sequence ID" value="KAK7873090.1"/>
    <property type="molecule type" value="Genomic_DNA"/>
</dbReference>